<evidence type="ECO:0000313" key="3">
    <source>
        <dbReference type="Proteomes" id="UP001313282"/>
    </source>
</evidence>
<gene>
    <name evidence="2" type="ORF">TWF718_007657</name>
</gene>
<feature type="transmembrane region" description="Helical" evidence="1">
    <location>
        <begin position="38"/>
        <end position="57"/>
    </location>
</feature>
<keyword evidence="1" id="KW-1133">Transmembrane helix</keyword>
<dbReference type="EMBL" id="JAVHNR010000004">
    <property type="protein sequence ID" value="KAK6345750.1"/>
    <property type="molecule type" value="Genomic_DNA"/>
</dbReference>
<name>A0AAN8MTU7_9PEZI</name>
<dbReference type="Proteomes" id="UP001313282">
    <property type="component" value="Unassembled WGS sequence"/>
</dbReference>
<evidence type="ECO:0000313" key="2">
    <source>
        <dbReference type="EMBL" id="KAK6345750.1"/>
    </source>
</evidence>
<dbReference type="AlphaFoldDB" id="A0AAN8MTU7"/>
<comment type="caution">
    <text evidence="2">The sequence shown here is derived from an EMBL/GenBank/DDBJ whole genome shotgun (WGS) entry which is preliminary data.</text>
</comment>
<keyword evidence="1" id="KW-0812">Transmembrane</keyword>
<keyword evidence="1" id="KW-0472">Membrane</keyword>
<reference evidence="2 3" key="1">
    <citation type="submission" date="2019-10" db="EMBL/GenBank/DDBJ databases">
        <authorList>
            <person name="Palmer J.M."/>
        </authorList>
    </citation>
    <scope>NUCLEOTIDE SEQUENCE [LARGE SCALE GENOMIC DNA]</scope>
    <source>
        <strain evidence="2 3">TWF718</strain>
    </source>
</reference>
<evidence type="ECO:0000256" key="1">
    <source>
        <dbReference type="SAM" id="Phobius"/>
    </source>
</evidence>
<sequence>MSGKTRQKIPSSGDNISCPQDAEEDLIASAMTVYKENIVALFFPVILILLSQPSGFYPTASTILLPSAKRREY</sequence>
<proteinExistence type="predicted"/>
<organism evidence="2 3">
    <name type="scientific">Orbilia javanica</name>
    <dbReference type="NCBI Taxonomy" id="47235"/>
    <lineage>
        <taxon>Eukaryota</taxon>
        <taxon>Fungi</taxon>
        <taxon>Dikarya</taxon>
        <taxon>Ascomycota</taxon>
        <taxon>Pezizomycotina</taxon>
        <taxon>Orbiliomycetes</taxon>
        <taxon>Orbiliales</taxon>
        <taxon>Orbiliaceae</taxon>
        <taxon>Orbilia</taxon>
    </lineage>
</organism>
<protein>
    <submittedName>
        <fullName evidence="2">Uncharacterized protein</fullName>
    </submittedName>
</protein>
<keyword evidence="3" id="KW-1185">Reference proteome</keyword>
<accession>A0AAN8MTU7</accession>